<dbReference type="PROSITE" id="PS50088">
    <property type="entry name" value="ANK_REPEAT"/>
    <property type="match status" value="2"/>
</dbReference>
<keyword evidence="8" id="KW-0040">ANK repeat</keyword>
<evidence type="ECO:0000256" key="5">
    <source>
        <dbReference type="ARBA" id="ARBA00022843"/>
    </source>
</evidence>
<evidence type="ECO:0000313" key="11">
    <source>
        <dbReference type="Ensembl" id="ENSSRHP00000017774.1"/>
    </source>
</evidence>
<reference evidence="11" key="2">
    <citation type="submission" date="2025-09" db="UniProtKB">
        <authorList>
            <consortium name="Ensembl"/>
        </authorList>
    </citation>
    <scope>IDENTIFICATION</scope>
</reference>
<dbReference type="GO" id="GO:0005634">
    <property type="term" value="C:nucleus"/>
    <property type="evidence" value="ECO:0007669"/>
    <property type="project" value="UniProtKB-SubCell"/>
</dbReference>
<dbReference type="Proteomes" id="UP000472270">
    <property type="component" value="Unassembled WGS sequence"/>
</dbReference>
<dbReference type="Gene3D" id="1.25.40.20">
    <property type="entry name" value="Ankyrin repeat-containing domain"/>
    <property type="match status" value="1"/>
</dbReference>
<feature type="repeat" description="ANK" evidence="8">
    <location>
        <begin position="207"/>
        <end position="239"/>
    </location>
</feature>
<reference evidence="11" key="1">
    <citation type="submission" date="2025-08" db="UniProtKB">
        <authorList>
            <consortium name="Ensembl"/>
        </authorList>
    </citation>
    <scope>IDENTIFICATION</scope>
</reference>
<dbReference type="Pfam" id="PF16553">
    <property type="entry name" value="PUFD"/>
    <property type="match status" value="1"/>
</dbReference>
<dbReference type="PROSITE" id="PS50297">
    <property type="entry name" value="ANK_REP_REGION"/>
    <property type="match status" value="2"/>
</dbReference>
<proteinExistence type="inferred from homology"/>
<name>A0A673GVQ1_9TELE</name>
<dbReference type="PANTHER" id="PTHR24117">
    <property type="entry name" value="AGAP007537-PB"/>
    <property type="match status" value="1"/>
</dbReference>
<feature type="repeat" description="ANK" evidence="8">
    <location>
        <begin position="174"/>
        <end position="206"/>
    </location>
</feature>
<evidence type="ECO:0000256" key="7">
    <source>
        <dbReference type="ARBA" id="ARBA00034703"/>
    </source>
</evidence>
<evidence type="ECO:0000313" key="12">
    <source>
        <dbReference type="Proteomes" id="UP000472270"/>
    </source>
</evidence>
<keyword evidence="3" id="KW-0597">Phosphoprotein</keyword>
<evidence type="ECO:0000256" key="2">
    <source>
        <dbReference type="ARBA" id="ARBA00022499"/>
    </source>
</evidence>
<dbReference type="SMART" id="SM00248">
    <property type="entry name" value="ANK"/>
    <property type="match status" value="3"/>
</dbReference>
<comment type="similarity">
    <text evidence="7">Belongs to the BCOR family.</text>
</comment>
<accession>A0A673GVQ1</accession>
<dbReference type="InterPro" id="IPR038227">
    <property type="entry name" value="PUFD_som_sf"/>
</dbReference>
<dbReference type="Ensembl" id="ENSSRHT00000018340.1">
    <property type="protein sequence ID" value="ENSSRHP00000017774.1"/>
    <property type="gene ID" value="ENSSRHG00000009666.1"/>
</dbReference>
<protein>
    <recommendedName>
        <fullName evidence="10">BCL-6 corepressor PCGF1 binding domain-containing protein</fullName>
    </recommendedName>
</protein>
<evidence type="ECO:0000256" key="9">
    <source>
        <dbReference type="SAM" id="MobiDB-lite"/>
    </source>
</evidence>
<dbReference type="SUPFAM" id="SSF48403">
    <property type="entry name" value="Ankyrin repeat"/>
    <property type="match status" value="1"/>
</dbReference>
<dbReference type="FunFam" id="1.25.40.20:FF:000032">
    <property type="entry name" value="BCL-6 corepressor isoform X1"/>
    <property type="match status" value="1"/>
</dbReference>
<keyword evidence="5" id="KW-0832">Ubl conjugation</keyword>
<evidence type="ECO:0000256" key="6">
    <source>
        <dbReference type="ARBA" id="ARBA00023242"/>
    </source>
</evidence>
<keyword evidence="12" id="KW-1185">Reference proteome</keyword>
<dbReference type="InterPro" id="IPR002110">
    <property type="entry name" value="Ankyrin_rpt"/>
</dbReference>
<feature type="region of interest" description="Disordered" evidence="9">
    <location>
        <begin position="22"/>
        <end position="128"/>
    </location>
</feature>
<keyword evidence="4" id="KW-0677">Repeat</keyword>
<dbReference type="AlphaFoldDB" id="A0A673GVQ1"/>
<dbReference type="InterPro" id="IPR032365">
    <property type="entry name" value="PUFD"/>
</dbReference>
<keyword evidence="2" id="KW-1017">Isopeptide bond</keyword>
<dbReference type="InterPro" id="IPR047144">
    <property type="entry name" value="BCOR-like"/>
</dbReference>
<dbReference type="PANTHER" id="PTHR24117:SF6">
    <property type="entry name" value="BCL-6 COREPRESSOR-LIKE PROTEIN 1"/>
    <property type="match status" value="1"/>
</dbReference>
<evidence type="ECO:0000256" key="1">
    <source>
        <dbReference type="ARBA" id="ARBA00004123"/>
    </source>
</evidence>
<dbReference type="Gene3D" id="3.10.260.40">
    <property type="entry name" value="BCL-6 corepressor, PCGF1 binding domain"/>
    <property type="match status" value="1"/>
</dbReference>
<evidence type="ECO:0000256" key="4">
    <source>
        <dbReference type="ARBA" id="ARBA00022737"/>
    </source>
</evidence>
<feature type="domain" description="BCL-6 corepressor PCGF1 binding" evidence="10">
    <location>
        <begin position="300"/>
        <end position="411"/>
    </location>
</feature>
<evidence type="ECO:0000256" key="8">
    <source>
        <dbReference type="PROSITE-ProRule" id="PRU00023"/>
    </source>
</evidence>
<dbReference type="PRINTS" id="PR01415">
    <property type="entry name" value="ANKYRIN"/>
</dbReference>
<organism evidence="11 12">
    <name type="scientific">Sinocyclocheilus rhinocerous</name>
    <dbReference type="NCBI Taxonomy" id="307959"/>
    <lineage>
        <taxon>Eukaryota</taxon>
        <taxon>Metazoa</taxon>
        <taxon>Chordata</taxon>
        <taxon>Craniata</taxon>
        <taxon>Vertebrata</taxon>
        <taxon>Euteleostomi</taxon>
        <taxon>Actinopterygii</taxon>
        <taxon>Neopterygii</taxon>
        <taxon>Teleostei</taxon>
        <taxon>Ostariophysi</taxon>
        <taxon>Cypriniformes</taxon>
        <taxon>Cyprinidae</taxon>
        <taxon>Cyprininae</taxon>
        <taxon>Sinocyclocheilus</taxon>
    </lineage>
</organism>
<keyword evidence="6" id="KW-0539">Nucleus</keyword>
<evidence type="ECO:0000259" key="10">
    <source>
        <dbReference type="Pfam" id="PF16553"/>
    </source>
</evidence>
<dbReference type="GO" id="GO:0000122">
    <property type="term" value="P:negative regulation of transcription by RNA polymerase II"/>
    <property type="evidence" value="ECO:0007669"/>
    <property type="project" value="TreeGrafter"/>
</dbReference>
<dbReference type="Pfam" id="PF12796">
    <property type="entry name" value="Ank_2"/>
    <property type="match status" value="1"/>
</dbReference>
<feature type="compositionally biased region" description="Polar residues" evidence="9">
    <location>
        <begin position="37"/>
        <end position="46"/>
    </location>
</feature>
<dbReference type="GO" id="GO:0003714">
    <property type="term" value="F:transcription corepressor activity"/>
    <property type="evidence" value="ECO:0007669"/>
    <property type="project" value="TreeGrafter"/>
</dbReference>
<evidence type="ECO:0000256" key="3">
    <source>
        <dbReference type="ARBA" id="ARBA00022553"/>
    </source>
</evidence>
<dbReference type="InterPro" id="IPR036770">
    <property type="entry name" value="Ankyrin_rpt-contain_sf"/>
</dbReference>
<comment type="subcellular location">
    <subcellularLocation>
        <location evidence="1">Nucleus</location>
    </subcellularLocation>
</comment>
<sequence>MSVYAIADEKMGVYPCLSATLNSEVPSPDISPRRTLFTRSGSARPQESPPATQPNDKPSGKRKFKSKHLCSLGKRTGPLISDEDGPAAKKTPTPPYASPKQSNLPLSGKKGTARKSGIPETTPSRPVPPEVRRLIVNKNAGETLLQRAARLGYQDVVLYCLEKDVREVNRRDNAGYTALHEACARGWTHIVQVLLKHGADVNCSAQDGTRPIHDAVAADNLAAVWMLLNHGADPTLATYSGQTAVKLAQSPGMKTFLKEYFTDLEGRTDQDPTLQWDFYSSSVFGKKLNEQVKEKDTDTDCLLFEFSDEPLLPCYHVQVSLMQGFCNWFLLADVLKRLKMSARIFWARYPQFEVVSIAQAELWKQVSVSQTCIVPDELQLDDGDGEETVEMVRCVPELQGLLGSSIQLLREDEDDKSGPNARPCSR</sequence>